<dbReference type="STRING" id="384616.Pisl_0808"/>
<evidence type="ECO:0000256" key="1">
    <source>
        <dbReference type="ARBA" id="ARBA00009106"/>
    </source>
</evidence>
<keyword evidence="6" id="KW-1185">Reference proteome</keyword>
<dbReference type="GO" id="GO:0005840">
    <property type="term" value="C:ribosome"/>
    <property type="evidence" value="ECO:0007669"/>
    <property type="project" value="UniProtKB-KW"/>
</dbReference>
<name>A1RSQ2_PYRIL</name>
<comment type="similarity">
    <text evidence="1">Belongs to the eukaryotic ribosomal protein eS25 family.</text>
</comment>
<dbReference type="RefSeq" id="WP_011762560.1">
    <property type="nucleotide sequence ID" value="NC_008701.1"/>
</dbReference>
<organism evidence="5 6">
    <name type="scientific">Pyrobaculum islandicum (strain DSM 4184 / JCM 9189 / GEO3)</name>
    <dbReference type="NCBI Taxonomy" id="384616"/>
    <lineage>
        <taxon>Archaea</taxon>
        <taxon>Thermoproteota</taxon>
        <taxon>Thermoprotei</taxon>
        <taxon>Thermoproteales</taxon>
        <taxon>Thermoproteaceae</taxon>
        <taxon>Pyrobaculum</taxon>
    </lineage>
</organism>
<protein>
    <submittedName>
        <fullName evidence="5">SSU ribosomal protein S25E</fullName>
    </submittedName>
</protein>
<evidence type="ECO:0000313" key="6">
    <source>
        <dbReference type="Proteomes" id="UP000002595"/>
    </source>
</evidence>
<feature type="compositionally biased region" description="Basic and acidic residues" evidence="4">
    <location>
        <begin position="14"/>
        <end position="38"/>
    </location>
</feature>
<dbReference type="Pfam" id="PF03297">
    <property type="entry name" value="Ribosomal_S25"/>
    <property type="match status" value="1"/>
</dbReference>
<dbReference type="Gene3D" id="3.30.63.20">
    <property type="match status" value="1"/>
</dbReference>
<dbReference type="OrthoDB" id="31234at2157"/>
<accession>A1RSQ2</accession>
<dbReference type="AlphaFoldDB" id="A1RSQ2"/>
<evidence type="ECO:0000313" key="5">
    <source>
        <dbReference type="EMBL" id="ABL87984.1"/>
    </source>
</evidence>
<gene>
    <name evidence="5" type="ordered locus">Pisl_0808</name>
</gene>
<keyword evidence="2 5" id="KW-0689">Ribosomal protein</keyword>
<dbReference type="EMBL" id="CP000504">
    <property type="protein sequence ID" value="ABL87984.1"/>
    <property type="molecule type" value="Genomic_DNA"/>
</dbReference>
<feature type="region of interest" description="Disordered" evidence="4">
    <location>
        <begin position="1"/>
        <end position="38"/>
    </location>
</feature>
<evidence type="ECO:0000256" key="4">
    <source>
        <dbReference type="SAM" id="MobiDB-lite"/>
    </source>
</evidence>
<dbReference type="eggNOG" id="arCOG04327">
    <property type="taxonomic scope" value="Archaea"/>
</dbReference>
<sequence>MGGKKKPTLSQLAKKAEKEKEQQVQKSKKETKKEETQTKRTIQILDEKLFQTIAKDIQNMRVITPYEIASKYGIKMSVAFKVLRNLSERGDLVLVSKGHRTEIYIPRRS</sequence>
<dbReference type="InterPro" id="IPR004977">
    <property type="entry name" value="Ribosomal_eS25"/>
</dbReference>
<dbReference type="Proteomes" id="UP000002595">
    <property type="component" value="Chromosome"/>
</dbReference>
<reference evidence="5" key="1">
    <citation type="submission" date="2006-12" db="EMBL/GenBank/DDBJ databases">
        <title>Complete sequence of Pyrobaculum islandicum DSM 4184.</title>
        <authorList>
            <person name="Copeland A."/>
            <person name="Lucas S."/>
            <person name="Lapidus A."/>
            <person name="Barry K."/>
            <person name="Detter J.C."/>
            <person name="Glavina del Rio T."/>
            <person name="Dalin E."/>
            <person name="Tice H."/>
            <person name="Pitluck S."/>
            <person name="Meincke L."/>
            <person name="Brettin T."/>
            <person name="Bruce D."/>
            <person name="Han C."/>
            <person name="Tapia R."/>
            <person name="Gilna P."/>
            <person name="Schmutz J."/>
            <person name="Larimer F."/>
            <person name="Land M."/>
            <person name="Hauser L."/>
            <person name="Kyrpides N."/>
            <person name="Mikhailova N."/>
            <person name="Cozen A.E."/>
            <person name="Fitz-Gibbon S.T."/>
            <person name="House C.H."/>
            <person name="Saltikov C."/>
            <person name="Lowe T."/>
            <person name="Richardson P."/>
        </authorList>
    </citation>
    <scope>NUCLEOTIDE SEQUENCE [LARGE SCALE GENOMIC DNA]</scope>
    <source>
        <strain evidence="5">DSM 4184</strain>
    </source>
</reference>
<keyword evidence="3" id="KW-0687">Ribonucleoprotein</keyword>
<dbReference type="GO" id="GO:1990904">
    <property type="term" value="C:ribonucleoprotein complex"/>
    <property type="evidence" value="ECO:0007669"/>
    <property type="project" value="UniProtKB-KW"/>
</dbReference>
<proteinExistence type="inferred from homology"/>
<dbReference type="HOGENOM" id="CLU_171557_0_0_2"/>
<evidence type="ECO:0000256" key="2">
    <source>
        <dbReference type="ARBA" id="ARBA00022980"/>
    </source>
</evidence>
<evidence type="ECO:0000256" key="3">
    <source>
        <dbReference type="ARBA" id="ARBA00023274"/>
    </source>
</evidence>
<dbReference type="KEGG" id="pis:Pisl_0808"/>
<dbReference type="GeneID" id="4618036"/>